<evidence type="ECO:0000256" key="3">
    <source>
        <dbReference type="ARBA" id="ARBA00022840"/>
    </source>
</evidence>
<feature type="region of interest" description="Disordered" evidence="4">
    <location>
        <begin position="215"/>
        <end position="239"/>
    </location>
</feature>
<comment type="caution">
    <text evidence="6">The sequence shown here is derived from an EMBL/GenBank/DDBJ whole genome shotgun (WGS) entry which is preliminary data.</text>
</comment>
<accession>A0AAX6MG49</accession>
<protein>
    <recommendedName>
        <fullName evidence="5">Helicase ATP-binding domain-containing protein</fullName>
    </recommendedName>
</protein>
<dbReference type="Gene3D" id="3.40.50.300">
    <property type="entry name" value="P-loop containing nucleotide triphosphate hydrolases"/>
    <property type="match status" value="1"/>
</dbReference>
<keyword evidence="1" id="KW-0547">Nucleotide-binding</keyword>
<evidence type="ECO:0000313" key="7">
    <source>
        <dbReference type="Proteomes" id="UP001369815"/>
    </source>
</evidence>
<gene>
    <name evidence="6" type="ORF">Daesc_007932</name>
</gene>
<name>A0AAX6MG49_9PEZI</name>
<dbReference type="InterPro" id="IPR038718">
    <property type="entry name" value="SNF2-like_sf"/>
</dbReference>
<keyword evidence="3" id="KW-0067">ATP-binding</keyword>
<feature type="region of interest" description="Disordered" evidence="4">
    <location>
        <begin position="840"/>
        <end position="882"/>
    </location>
</feature>
<dbReference type="GO" id="GO:0005524">
    <property type="term" value="F:ATP binding"/>
    <property type="evidence" value="ECO:0007669"/>
    <property type="project" value="UniProtKB-KW"/>
</dbReference>
<dbReference type="InterPro" id="IPR000330">
    <property type="entry name" value="SNF2_N"/>
</dbReference>
<feature type="region of interest" description="Disordered" evidence="4">
    <location>
        <begin position="1054"/>
        <end position="1186"/>
    </location>
</feature>
<evidence type="ECO:0000313" key="6">
    <source>
        <dbReference type="EMBL" id="KAK6951397.1"/>
    </source>
</evidence>
<sequence>MKNYCAMEGLTRMQKELNEFYSNRVPHPYRIIDNQNFARWAIEEALREYSPDTQFKVTGEVMQGQFVKMSKVEKKALKKITKTVQAENHLEVDAEDPTGSKETDSEVVQGVGTIAQCIIAASPNCLGPPVEASAMYLQMERCGEHGRNKLSKWHSPLFPKLDGQFGRKAFLDNQITAIVWILSRFLGELPRLRIKHKERWDEATKQYIQKPESKIEKENRQKLRGPSNTKIERGNRGGKERHRPMLILTPNTIVATQWMDEINIVGSKRGIKQIIISGHGFRKRDDQARVYSLTSKEFDTDWPKELEYVWNEDKPKASKTIIIMSIDTFAGRTCHSIEDDKGEKEWTSTFRDRNRRFSVVVVDEAYKVRNTATRNWKSVALLERQYTLLLTATPCQNSIIDLLGPIQLLWDNPQEYLRKKGLLSDIQRTYKTPQDLERLNAIPPEDDRRIIAGSPALLVKLLYRFRGSSTVDIQETRKFLKYYESLAILRRAPSSRLNVDWEGTKQISLEGLLPTVNNYTVNIQCDEALEKEYQEAHIDLLIEYMKALRNWKNSRKNSEVKPILSLHRLFQLAAASMDVYRLDKLFTINEFGTKSTDVHTMRKSNVNFMHLAPFLLCPHDPKPKTALDYVKLAVRKSPILRYILHYVKENLFGRDKNGKIKKLLITEANPMLAYYYELVLQFLLIHCRTLHSGLSPEERRELIADFNSDTDHSCQVLIQMYTVGFAGSNLHKSCSQVLVASQAYSYSVQTQAVHRVIRVGQESTVKVYRLKVNNSFYAFRESRQVEKMLPELGTRAQGPTNDALVQVLNLFQSEIDHVWKTPEARDLLADMNLITTPAVKEEEPGSKRIKLGDGTAAQAESSKGGVTDIKAPSKKKRKRDEEYDMSTTDLFTEKPGSFLALKSRSAYYEEFKELPRELKSYFCHKKNNLRRMLSYGSAHNNADTRVWEARDLDNSAVLERAMELILRIKLGANSIDMLPLPQIDFSLAPPKKLKVLAGLLSEVKATDQDAQAAQDQVDVKRLRKDKGLAFLKLMNSNMSMSELEQILKDHALGVKRSKSSQNSSTAASTMNEDSELEREDEDEEEEEDERLADYVSRRYNLEANEEKKDEAGIEEEDDEITFLGSRPVEKKKNISSPFRNVVDLTEENEPAETRIKRESSADTDGMSDSTDSSTHGSSEIEDSDED</sequence>
<organism evidence="6 7">
    <name type="scientific">Daldinia eschscholtzii</name>
    <dbReference type="NCBI Taxonomy" id="292717"/>
    <lineage>
        <taxon>Eukaryota</taxon>
        <taxon>Fungi</taxon>
        <taxon>Dikarya</taxon>
        <taxon>Ascomycota</taxon>
        <taxon>Pezizomycotina</taxon>
        <taxon>Sordariomycetes</taxon>
        <taxon>Xylariomycetidae</taxon>
        <taxon>Xylariales</taxon>
        <taxon>Hypoxylaceae</taxon>
        <taxon>Daldinia</taxon>
    </lineage>
</organism>
<proteinExistence type="predicted"/>
<dbReference type="EMBL" id="JBANMG010000007">
    <property type="protein sequence ID" value="KAK6951397.1"/>
    <property type="molecule type" value="Genomic_DNA"/>
</dbReference>
<evidence type="ECO:0000256" key="1">
    <source>
        <dbReference type="ARBA" id="ARBA00022741"/>
    </source>
</evidence>
<dbReference type="Pfam" id="PF00176">
    <property type="entry name" value="SNF2-rel_dom"/>
    <property type="match status" value="1"/>
</dbReference>
<feature type="compositionally biased region" description="Acidic residues" evidence="4">
    <location>
        <begin position="1072"/>
        <end position="1090"/>
    </location>
</feature>
<feature type="compositionally biased region" description="Low complexity" evidence="4">
    <location>
        <begin position="1059"/>
        <end position="1069"/>
    </location>
</feature>
<dbReference type="GO" id="GO:0016787">
    <property type="term" value="F:hydrolase activity"/>
    <property type="evidence" value="ECO:0007669"/>
    <property type="project" value="UniProtKB-KW"/>
</dbReference>
<dbReference type="InterPro" id="IPR050628">
    <property type="entry name" value="SNF2_RAD54_helicase_TF"/>
</dbReference>
<dbReference type="Proteomes" id="UP001369815">
    <property type="component" value="Unassembled WGS sequence"/>
</dbReference>
<dbReference type="Gene3D" id="3.40.50.10810">
    <property type="entry name" value="Tandem AAA-ATPase domain"/>
    <property type="match status" value="1"/>
</dbReference>
<dbReference type="AlphaFoldDB" id="A0AAX6MG49"/>
<dbReference type="PANTHER" id="PTHR45626:SF22">
    <property type="entry name" value="DNA REPAIR PROTEIN RAD5"/>
    <property type="match status" value="1"/>
</dbReference>
<dbReference type="GO" id="GO:0008094">
    <property type="term" value="F:ATP-dependent activity, acting on DNA"/>
    <property type="evidence" value="ECO:0007669"/>
    <property type="project" value="TreeGrafter"/>
</dbReference>
<feature type="domain" description="Helicase ATP-binding" evidence="5">
    <location>
        <begin position="239"/>
        <end position="412"/>
    </location>
</feature>
<dbReference type="GO" id="GO:0005634">
    <property type="term" value="C:nucleus"/>
    <property type="evidence" value="ECO:0007669"/>
    <property type="project" value="TreeGrafter"/>
</dbReference>
<dbReference type="InterPro" id="IPR014001">
    <property type="entry name" value="Helicase_ATP-bd"/>
</dbReference>
<evidence type="ECO:0000259" key="5">
    <source>
        <dbReference type="PROSITE" id="PS51192"/>
    </source>
</evidence>
<dbReference type="GO" id="GO:0006281">
    <property type="term" value="P:DNA repair"/>
    <property type="evidence" value="ECO:0007669"/>
    <property type="project" value="TreeGrafter"/>
</dbReference>
<feature type="compositionally biased region" description="Basic and acidic residues" evidence="4">
    <location>
        <begin position="1151"/>
        <end position="1160"/>
    </location>
</feature>
<dbReference type="SUPFAM" id="SSF52540">
    <property type="entry name" value="P-loop containing nucleoside triphosphate hydrolases"/>
    <property type="match status" value="2"/>
</dbReference>
<dbReference type="PANTHER" id="PTHR45626">
    <property type="entry name" value="TRANSCRIPTION TERMINATION FACTOR 2-RELATED"/>
    <property type="match status" value="1"/>
</dbReference>
<feature type="compositionally biased region" description="Basic and acidic residues" evidence="4">
    <location>
        <begin position="1091"/>
        <end position="1111"/>
    </location>
</feature>
<keyword evidence="7" id="KW-1185">Reference proteome</keyword>
<feature type="compositionally biased region" description="Low complexity" evidence="4">
    <location>
        <begin position="1162"/>
        <end position="1177"/>
    </location>
</feature>
<reference evidence="6 7" key="1">
    <citation type="journal article" date="2024" name="Front Chem Biol">
        <title>Unveiling the potential of Daldinia eschscholtzii MFLUCC 19-0629 through bioactivity and bioinformatics studies for enhanced sustainable agriculture production.</title>
        <authorList>
            <person name="Brooks S."/>
            <person name="Weaver J.A."/>
            <person name="Klomchit A."/>
            <person name="Alharthi S.A."/>
            <person name="Onlamun T."/>
            <person name="Nurani R."/>
            <person name="Vong T.K."/>
            <person name="Alberti F."/>
            <person name="Greco C."/>
        </authorList>
    </citation>
    <scope>NUCLEOTIDE SEQUENCE [LARGE SCALE GENOMIC DNA]</scope>
    <source>
        <strain evidence="6">MFLUCC 19-0629</strain>
    </source>
</reference>
<evidence type="ECO:0000256" key="2">
    <source>
        <dbReference type="ARBA" id="ARBA00022801"/>
    </source>
</evidence>
<dbReference type="PROSITE" id="PS51192">
    <property type="entry name" value="HELICASE_ATP_BIND_1"/>
    <property type="match status" value="1"/>
</dbReference>
<evidence type="ECO:0000256" key="4">
    <source>
        <dbReference type="SAM" id="MobiDB-lite"/>
    </source>
</evidence>
<keyword evidence="2" id="KW-0378">Hydrolase</keyword>
<dbReference type="InterPro" id="IPR027417">
    <property type="entry name" value="P-loop_NTPase"/>
</dbReference>